<dbReference type="Pfam" id="PF01593">
    <property type="entry name" value="Amino_oxidase"/>
    <property type="match status" value="1"/>
</dbReference>
<dbReference type="SUPFAM" id="SSF54373">
    <property type="entry name" value="FAD-linked reductases, C-terminal domain"/>
    <property type="match status" value="1"/>
</dbReference>
<dbReference type="Proteomes" id="UP000616885">
    <property type="component" value="Unassembled WGS sequence"/>
</dbReference>
<dbReference type="PANTHER" id="PTHR10742:SF342">
    <property type="entry name" value="AMINE OXIDASE"/>
    <property type="match status" value="1"/>
</dbReference>
<evidence type="ECO:0000313" key="3">
    <source>
        <dbReference type="Proteomes" id="UP000616885"/>
    </source>
</evidence>
<dbReference type="InterPro" id="IPR036188">
    <property type="entry name" value="FAD/NAD-bd_sf"/>
</dbReference>
<dbReference type="Gene3D" id="3.50.50.60">
    <property type="entry name" value="FAD/NAD(P)-binding domain"/>
    <property type="match status" value="1"/>
</dbReference>
<dbReference type="SUPFAM" id="SSF51905">
    <property type="entry name" value="FAD/NAD(P)-binding domain"/>
    <property type="match status" value="1"/>
</dbReference>
<proteinExistence type="predicted"/>
<evidence type="ECO:0000313" key="2">
    <source>
        <dbReference type="EMBL" id="KAF9742223.1"/>
    </source>
</evidence>
<protein>
    <recommendedName>
        <fullName evidence="1">Amine oxidase domain-containing protein</fullName>
    </recommendedName>
</protein>
<reference evidence="2" key="1">
    <citation type="submission" date="2020-10" db="EMBL/GenBank/DDBJ databases">
        <title>High-Quality Genome Resource of Clonostachys rosea strain S41 by Oxford Nanopore Long-Read Sequencing.</title>
        <authorList>
            <person name="Wang H."/>
        </authorList>
    </citation>
    <scope>NUCLEOTIDE SEQUENCE</scope>
    <source>
        <strain evidence="2">S41</strain>
    </source>
</reference>
<sequence>MKIALKHLKVPTANQRKHPNISSLIQETQLHIIFVSTYFITTVMAENQVTPVSLKSQWAKHLVRLKLADELNELQSRYSSLFGSSPLPMLGPGPVTHDNLPTDPIYEDDDTKNALHGSLPLESIVVPPRKVCIIGAGVAGLYIAMILDDLKIPNLTYDILESSSRVGGRVLTYKFSEAPHDYYDIGAMRYPHIPIMDRTFDLFKRTNVPLIPYYLDGEACPKLFNDRLYVEGEKDPYHVSVRNGGSVPDHVVDNVTECLDKAFGPFKEALARDFKSGWQALMTVDDFSTREYLKRGGPKGTEPKYDFFSIQWMETQDTSTNLFDQAFSESVMDSFDFDYPQKDVKWSCIEGGTHLLTEAMEKSLKRPVSTGKRVEAISIDRSLHRDGNMRVKCAGEDVREGYSTVFNTAPLGCVGRMDLTKLDLHPSQKDAIRSLHYDDSVKVALKFSEPWWITKCGIKSGGVSSTDLPLRTCVYPSYNLHDGEHKPAVLLASYTWSQDATRMGSLLNRPGYPLSEEELVELLLRNLAKLHESTITYDEIKKAYTGVYNAYSWSHNPDSAGAFALFGPGQFSNLYPYLSRPTADSKFHFVGEAASVHHAWIVGALDSAYSAVYKFLYRFKLYRHIAMLQRRWGHVEELETGKHGTVHLQVALGALQEKYKIQV</sequence>
<dbReference type="AlphaFoldDB" id="A0A8H7N1H8"/>
<accession>A0A8H7N1H8</accession>
<comment type="caution">
    <text evidence="2">The sequence shown here is derived from an EMBL/GenBank/DDBJ whole genome shotgun (WGS) entry which is preliminary data.</text>
</comment>
<evidence type="ECO:0000259" key="1">
    <source>
        <dbReference type="Pfam" id="PF01593"/>
    </source>
</evidence>
<dbReference type="EMBL" id="JADCTT010000022">
    <property type="protein sequence ID" value="KAF9742223.1"/>
    <property type="molecule type" value="Genomic_DNA"/>
</dbReference>
<dbReference type="GO" id="GO:0009063">
    <property type="term" value="P:amino acid catabolic process"/>
    <property type="evidence" value="ECO:0007669"/>
    <property type="project" value="TreeGrafter"/>
</dbReference>
<dbReference type="Gene3D" id="1.10.10.1620">
    <property type="match status" value="1"/>
</dbReference>
<name>A0A8H7N1H8_BIOOC</name>
<dbReference type="Gene3D" id="3.90.660.10">
    <property type="match status" value="1"/>
</dbReference>
<gene>
    <name evidence="2" type="ORF">IM811_009523</name>
</gene>
<dbReference type="InterPro" id="IPR050281">
    <property type="entry name" value="Flavin_monoamine_oxidase"/>
</dbReference>
<dbReference type="GO" id="GO:0001716">
    <property type="term" value="F:L-amino-acid oxidase activity"/>
    <property type="evidence" value="ECO:0007669"/>
    <property type="project" value="TreeGrafter"/>
</dbReference>
<feature type="domain" description="Amine oxidase" evidence="1">
    <location>
        <begin position="139"/>
        <end position="612"/>
    </location>
</feature>
<organism evidence="2 3">
    <name type="scientific">Bionectria ochroleuca</name>
    <name type="common">Gliocladium roseum</name>
    <dbReference type="NCBI Taxonomy" id="29856"/>
    <lineage>
        <taxon>Eukaryota</taxon>
        <taxon>Fungi</taxon>
        <taxon>Dikarya</taxon>
        <taxon>Ascomycota</taxon>
        <taxon>Pezizomycotina</taxon>
        <taxon>Sordariomycetes</taxon>
        <taxon>Hypocreomycetidae</taxon>
        <taxon>Hypocreales</taxon>
        <taxon>Bionectriaceae</taxon>
        <taxon>Clonostachys</taxon>
    </lineage>
</organism>
<dbReference type="PANTHER" id="PTHR10742">
    <property type="entry name" value="FLAVIN MONOAMINE OXIDASE"/>
    <property type="match status" value="1"/>
</dbReference>
<dbReference type="InterPro" id="IPR002937">
    <property type="entry name" value="Amino_oxidase"/>
</dbReference>